<dbReference type="Proteomes" id="UP000267223">
    <property type="component" value="Unassembled WGS sequence"/>
</dbReference>
<accession>A0A3M9N6J4</accession>
<evidence type="ECO:0000313" key="1">
    <source>
        <dbReference type="EMBL" id="RNI32823.1"/>
    </source>
</evidence>
<dbReference type="AlphaFoldDB" id="A0A3M9N6J4"/>
<keyword evidence="2" id="KW-1185">Reference proteome</keyword>
<comment type="caution">
    <text evidence="1">The sequence shown here is derived from an EMBL/GenBank/DDBJ whole genome shotgun (WGS) entry which is preliminary data.</text>
</comment>
<dbReference type="RefSeq" id="WP_123122477.1">
    <property type="nucleotide sequence ID" value="NZ_RJJR01000023.1"/>
</dbReference>
<proteinExistence type="predicted"/>
<sequence>MNNYFLWGTFSLKKMGLFSKEPSFLMKEVKIKKSKIEGFCRRPCKIYGADEGFFKKFLGQTRGRHYVNTGGM</sequence>
<protein>
    <submittedName>
        <fullName evidence="1">Uncharacterized protein</fullName>
    </submittedName>
</protein>
<dbReference type="EMBL" id="RJJR01000023">
    <property type="protein sequence ID" value="RNI32823.1"/>
    <property type="molecule type" value="Genomic_DNA"/>
</dbReference>
<name>A0A3M9N6J4_9BACT</name>
<organism evidence="1 2">
    <name type="scientific">Hanamia caeni</name>
    <dbReference type="NCBI Taxonomy" id="2294116"/>
    <lineage>
        <taxon>Bacteria</taxon>
        <taxon>Pseudomonadati</taxon>
        <taxon>Bacteroidota</taxon>
        <taxon>Chitinophagia</taxon>
        <taxon>Chitinophagales</taxon>
        <taxon>Chitinophagaceae</taxon>
        <taxon>Hanamia</taxon>
    </lineage>
</organism>
<reference evidence="1 2" key="1">
    <citation type="submission" date="2018-11" db="EMBL/GenBank/DDBJ databases">
        <title>Draft genome sequence of Ferruginibacter sp. BO-59.</title>
        <authorList>
            <person name="Im W.T."/>
        </authorList>
    </citation>
    <scope>NUCLEOTIDE SEQUENCE [LARGE SCALE GENOMIC DNA]</scope>
    <source>
        <strain evidence="1 2">BO-59</strain>
    </source>
</reference>
<evidence type="ECO:0000313" key="2">
    <source>
        <dbReference type="Proteomes" id="UP000267223"/>
    </source>
</evidence>
<gene>
    <name evidence="1" type="ORF">EFY79_19725</name>
</gene>